<proteinExistence type="predicted"/>
<dbReference type="InterPro" id="IPR014188">
    <property type="entry name" value="Acrylyl-CoA_reductase_AcuI"/>
</dbReference>
<dbReference type="NCBIfam" id="TIGR02823">
    <property type="entry name" value="oxido_YhdH"/>
    <property type="match status" value="1"/>
</dbReference>
<accession>A0A242CIB1</accession>
<evidence type="ECO:0000313" key="4">
    <source>
        <dbReference type="Proteomes" id="UP000195139"/>
    </source>
</evidence>
<dbReference type="PANTHER" id="PTHR43677">
    <property type="entry name" value="SHORT-CHAIN DEHYDROGENASE/REDUCTASE"/>
    <property type="match status" value="1"/>
</dbReference>
<dbReference type="RefSeq" id="WP_086329594.1">
    <property type="nucleotide sequence ID" value="NZ_NGLE02000001.1"/>
</dbReference>
<dbReference type="InterPro" id="IPR001763">
    <property type="entry name" value="Rhodanese-like_dom"/>
</dbReference>
<dbReference type="AlphaFoldDB" id="A0A242CIB1"/>
<dbReference type="SUPFAM" id="SSF51735">
    <property type="entry name" value="NAD(P)-binding Rossmann-fold domains"/>
    <property type="match status" value="1"/>
</dbReference>
<reference evidence="3" key="1">
    <citation type="submission" date="2017-05" db="EMBL/GenBank/DDBJ databases">
        <title>The Genome Sequence of Enterococcus sp. 4G2_DIV0659.</title>
        <authorList>
            <consortium name="The Broad Institute Genomics Platform"/>
            <consortium name="The Broad Institute Genomic Center for Infectious Diseases"/>
            <person name="Earl A."/>
            <person name="Manson A."/>
            <person name="Schwartman J."/>
            <person name="Gilmore M."/>
            <person name="Abouelleil A."/>
            <person name="Cao P."/>
            <person name="Chapman S."/>
            <person name="Cusick C."/>
            <person name="Shea T."/>
            <person name="Young S."/>
            <person name="Neafsey D."/>
            <person name="Nusbaum C."/>
            <person name="Birren B."/>
        </authorList>
    </citation>
    <scope>NUCLEOTIDE SEQUENCE [LARGE SCALE GENOMIC DNA]</scope>
    <source>
        <strain evidence="3">4G2_DIV0659</strain>
    </source>
</reference>
<organism evidence="3">
    <name type="scientific">Candidatus Enterococcus mansonii</name>
    <dbReference type="NCBI Taxonomy" id="1834181"/>
    <lineage>
        <taxon>Bacteria</taxon>
        <taxon>Bacillati</taxon>
        <taxon>Bacillota</taxon>
        <taxon>Bacilli</taxon>
        <taxon>Lactobacillales</taxon>
        <taxon>Enterococcaceae</taxon>
        <taxon>Enterococcus</taxon>
    </lineage>
</organism>
<dbReference type="Proteomes" id="UP000195139">
    <property type="component" value="Unassembled WGS sequence"/>
</dbReference>
<dbReference type="PANTHER" id="PTHR43677:SF1">
    <property type="entry name" value="ACRYLYL-COA REDUCTASE ACUI-RELATED"/>
    <property type="match status" value="1"/>
</dbReference>
<dbReference type="EMBL" id="NGLE02000001">
    <property type="protein sequence ID" value="MEI5995179.1"/>
    <property type="molecule type" value="Genomic_DNA"/>
</dbReference>
<dbReference type="CDD" id="cd05280">
    <property type="entry name" value="MDR_yhdh_yhfp"/>
    <property type="match status" value="1"/>
</dbReference>
<dbReference type="InterPro" id="IPR011032">
    <property type="entry name" value="GroES-like_sf"/>
</dbReference>
<comment type="caution">
    <text evidence="3">The sequence shown here is derived from an EMBL/GenBank/DDBJ whole genome shotgun (WGS) entry which is preliminary data.</text>
</comment>
<evidence type="ECO:0000313" key="3">
    <source>
        <dbReference type="EMBL" id="OTO09983.1"/>
    </source>
</evidence>
<dbReference type="PROSITE" id="PS50206">
    <property type="entry name" value="RHODANESE_3"/>
    <property type="match status" value="1"/>
</dbReference>
<dbReference type="InterPro" id="IPR036291">
    <property type="entry name" value="NAD(P)-bd_dom_sf"/>
</dbReference>
<protein>
    <recommendedName>
        <fullName evidence="1">Rhodanese domain-containing protein</fullName>
    </recommendedName>
</protein>
<dbReference type="Gene3D" id="3.40.50.720">
    <property type="entry name" value="NAD(P)-binding Rossmann-like Domain"/>
    <property type="match status" value="1"/>
</dbReference>
<dbReference type="SMART" id="SM00829">
    <property type="entry name" value="PKS_ER"/>
    <property type="match status" value="1"/>
</dbReference>
<name>A0A242CIB1_9ENTE</name>
<dbReference type="EMBL" id="NGLE01000001">
    <property type="protein sequence ID" value="OTO09983.1"/>
    <property type="molecule type" value="Genomic_DNA"/>
</dbReference>
<keyword evidence="4" id="KW-1185">Reference proteome</keyword>
<dbReference type="InterPro" id="IPR020843">
    <property type="entry name" value="ER"/>
</dbReference>
<feature type="domain" description="Rhodanese" evidence="1">
    <location>
        <begin position="139"/>
        <end position="212"/>
    </location>
</feature>
<reference evidence="2 4" key="2">
    <citation type="submission" date="2018-07" db="EMBL/GenBank/DDBJ databases">
        <title>The Genome Sequence of Enterococcus sp. DIV0659b.</title>
        <authorList>
            <consortium name="The Broad Institute Genomics Platform"/>
            <consortium name="The Broad Institute Genomic Center for Infectious Diseases"/>
            <person name="Earl A."/>
            <person name="Manson A."/>
            <person name="Schwartman J."/>
            <person name="Gilmore M."/>
            <person name="Abouelleil A."/>
            <person name="Cao P."/>
            <person name="Chapman S."/>
            <person name="Cusick C."/>
            <person name="Shea T."/>
            <person name="Young S."/>
            <person name="Neafsey D."/>
            <person name="Nusbaum C."/>
            <person name="Birren B."/>
        </authorList>
    </citation>
    <scope>NUCLEOTIDE SEQUENCE [LARGE SCALE GENOMIC DNA]</scope>
    <source>
        <strain evidence="2 4">4G2_DIV0659</strain>
    </source>
</reference>
<dbReference type="Gene3D" id="3.90.180.10">
    <property type="entry name" value="Medium-chain alcohol dehydrogenases, catalytic domain"/>
    <property type="match status" value="1"/>
</dbReference>
<dbReference type="STRING" id="1834181.A5880_000666"/>
<dbReference type="GO" id="GO:0043957">
    <property type="term" value="F:acryloyl-CoA reductase (NADPH) activity"/>
    <property type="evidence" value="ECO:0007669"/>
    <property type="project" value="TreeGrafter"/>
</dbReference>
<gene>
    <name evidence="3" type="ORF">A5880_000666</name>
    <name evidence="2" type="ORF">A5880_002769</name>
</gene>
<dbReference type="Pfam" id="PF08240">
    <property type="entry name" value="ADH_N"/>
    <property type="match status" value="1"/>
</dbReference>
<dbReference type="Pfam" id="PF00107">
    <property type="entry name" value="ADH_zinc_N"/>
    <property type="match status" value="1"/>
</dbReference>
<evidence type="ECO:0000259" key="1">
    <source>
        <dbReference type="PROSITE" id="PS50206"/>
    </source>
</evidence>
<dbReference type="OrthoDB" id="9782155at2"/>
<dbReference type="SUPFAM" id="SSF50129">
    <property type="entry name" value="GroES-like"/>
    <property type="match status" value="1"/>
</dbReference>
<dbReference type="InterPro" id="IPR013154">
    <property type="entry name" value="ADH-like_N"/>
</dbReference>
<dbReference type="InterPro" id="IPR051397">
    <property type="entry name" value="Zn-ADH-like_protein"/>
</dbReference>
<evidence type="ECO:0000313" key="2">
    <source>
        <dbReference type="EMBL" id="MEI5995179.1"/>
    </source>
</evidence>
<sequence length="335" mass="35767">MNNFSGFTVKKTNEAVTTHIETLTLNDLSEGNVIIKVAYSSVNYKDSLAAKNNGGVIREYPMIPGIDLSGTVLTSDDPRFEVGQKVLVTGYGLGVSHTGGFAEIARVPGDWIVPLPEGLSLREAMVFGTAGFTAALSVQALENHGLRENKETSIVITGASGGVGSLAIAMLRHLGYSNIIALSRKKSAIETLKKIGATDVYLLDEFMPEKIKPLAKQTIDFAIDTVGGNVLCALLPQLHYSGSVAVCGNAAGISLNTTVLPFILRGVNLLGIDSVNVPMKPRLAIWQRLATDLNVSSHELTNEIALQELTATLNQLQTGTHIGRTIVSIEERDNE</sequence>
<dbReference type="InterPro" id="IPR013149">
    <property type="entry name" value="ADH-like_C"/>
</dbReference>